<gene>
    <name evidence="2" type="ORF">GTOL_12535</name>
</gene>
<keyword evidence="1" id="KW-1133">Transmembrane helix</keyword>
<keyword evidence="1" id="KW-0472">Membrane</keyword>
<protein>
    <recommendedName>
        <fullName evidence="4">Lipoprotein</fullName>
    </recommendedName>
</protein>
<feature type="transmembrane region" description="Helical" evidence="1">
    <location>
        <begin position="64"/>
        <end position="89"/>
    </location>
</feature>
<organism evidence="2 3">
    <name type="scientific">Georgfuchsia toluolica</name>
    <dbReference type="NCBI Taxonomy" id="424218"/>
    <lineage>
        <taxon>Bacteria</taxon>
        <taxon>Pseudomonadati</taxon>
        <taxon>Pseudomonadota</taxon>
        <taxon>Betaproteobacteria</taxon>
        <taxon>Nitrosomonadales</taxon>
        <taxon>Sterolibacteriaceae</taxon>
        <taxon>Georgfuchsia</taxon>
    </lineage>
</organism>
<proteinExistence type="predicted"/>
<evidence type="ECO:0008006" key="4">
    <source>
        <dbReference type="Google" id="ProtNLM"/>
    </source>
</evidence>
<dbReference type="RefSeq" id="WP_220636479.1">
    <property type="nucleotide sequence ID" value="NZ_CAJQUM010000001.1"/>
</dbReference>
<evidence type="ECO:0000313" key="2">
    <source>
        <dbReference type="EMBL" id="CAG4884652.1"/>
    </source>
</evidence>
<name>A0A916N9J5_9PROT</name>
<evidence type="ECO:0000313" key="3">
    <source>
        <dbReference type="Proteomes" id="UP000742786"/>
    </source>
</evidence>
<dbReference type="AlphaFoldDB" id="A0A916N9J5"/>
<accession>A0A916N9J5</accession>
<dbReference type="Proteomes" id="UP000742786">
    <property type="component" value="Unassembled WGS sequence"/>
</dbReference>
<reference evidence="2" key="1">
    <citation type="submission" date="2021-04" db="EMBL/GenBank/DDBJ databases">
        <authorList>
            <person name="Hornung B."/>
        </authorList>
    </citation>
    <scope>NUCLEOTIDE SEQUENCE</scope>
    <source>
        <strain evidence="2">G5G6</strain>
    </source>
</reference>
<comment type="caution">
    <text evidence="2">The sequence shown here is derived from an EMBL/GenBank/DDBJ whole genome shotgun (WGS) entry which is preliminary data.</text>
</comment>
<dbReference type="EMBL" id="CAJQUM010000001">
    <property type="protein sequence ID" value="CAG4884652.1"/>
    <property type="molecule type" value="Genomic_DNA"/>
</dbReference>
<keyword evidence="3" id="KW-1185">Reference proteome</keyword>
<evidence type="ECO:0000256" key="1">
    <source>
        <dbReference type="SAM" id="Phobius"/>
    </source>
</evidence>
<keyword evidence="1" id="KW-0812">Transmembrane</keyword>
<sequence length="108" mass="11572">MMWRAATLAGMAPVLLAGCVFLPRTISVYDSDCEIYERKMTLESYQVASISGCSNEGCVALLTAVGAISAATAVVSGSVVVVGNVVYWLEEKGQCMDRKKNRPSGFRD</sequence>
<dbReference type="PROSITE" id="PS51257">
    <property type="entry name" value="PROKAR_LIPOPROTEIN"/>
    <property type="match status" value="1"/>
</dbReference>